<dbReference type="GO" id="GO:0008270">
    <property type="term" value="F:zinc ion binding"/>
    <property type="evidence" value="ECO:0007669"/>
    <property type="project" value="UniProtKB-KW"/>
</dbReference>
<dbReference type="PROSITE" id="PS50157">
    <property type="entry name" value="ZINC_FINGER_C2H2_2"/>
    <property type="match status" value="1"/>
</dbReference>
<evidence type="ECO:0000313" key="3">
    <source>
        <dbReference type="EMBL" id="PRP84116.1"/>
    </source>
</evidence>
<evidence type="ECO:0000313" key="4">
    <source>
        <dbReference type="Proteomes" id="UP000241769"/>
    </source>
</evidence>
<dbReference type="Proteomes" id="UP000241769">
    <property type="component" value="Unassembled WGS sequence"/>
</dbReference>
<evidence type="ECO:0000259" key="2">
    <source>
        <dbReference type="PROSITE" id="PS50157"/>
    </source>
</evidence>
<organism evidence="3 4">
    <name type="scientific">Planoprotostelium fungivorum</name>
    <dbReference type="NCBI Taxonomy" id="1890364"/>
    <lineage>
        <taxon>Eukaryota</taxon>
        <taxon>Amoebozoa</taxon>
        <taxon>Evosea</taxon>
        <taxon>Variosea</taxon>
        <taxon>Cavosteliida</taxon>
        <taxon>Cavosteliaceae</taxon>
        <taxon>Planoprotostelium</taxon>
    </lineage>
</organism>
<keyword evidence="1" id="KW-0862">Zinc</keyword>
<dbReference type="AlphaFoldDB" id="A0A2P6NJI1"/>
<sequence length="269" mass="30922">MSLRVWSPMEMSLPIIQLFSSPHTRIYNHLFPNPLTEMPMQAHLCNPAELIIVWCHRDKFKNLFLSRTEASSADQMKSLLNEEDAEPSPEKNVDFHWIKKRKIGDVSPPTLPSIDVPYKAEIERNSPPKSSYTQTHQTTPYFRAPQFQPFQPFMHSYDPSWISTTTTSSYSMLSPPVVNIPSLLLRKADKQPLPQFKPKKVRRKREDVERRCNCPIKGCIKAYGSEGALKTHIKIKHPSEKIASEMMNPDFAWPEGVLMKEGDVTSTQE</sequence>
<proteinExistence type="predicted"/>
<dbReference type="OrthoDB" id="21530at2759"/>
<keyword evidence="4" id="KW-1185">Reference proteome</keyword>
<keyword evidence="1" id="KW-0479">Metal-binding</keyword>
<accession>A0A2P6NJI1</accession>
<comment type="caution">
    <text evidence="3">The sequence shown here is derived from an EMBL/GenBank/DDBJ whole genome shotgun (WGS) entry which is preliminary data.</text>
</comment>
<protein>
    <recommendedName>
        <fullName evidence="2">C2H2-type domain-containing protein</fullName>
    </recommendedName>
</protein>
<evidence type="ECO:0000256" key="1">
    <source>
        <dbReference type="PROSITE-ProRule" id="PRU00042"/>
    </source>
</evidence>
<feature type="domain" description="C2H2-type" evidence="2">
    <location>
        <begin position="212"/>
        <end position="242"/>
    </location>
</feature>
<dbReference type="InParanoid" id="A0A2P6NJI1"/>
<name>A0A2P6NJI1_9EUKA</name>
<reference evidence="3 4" key="1">
    <citation type="journal article" date="2018" name="Genome Biol. Evol.">
        <title>Multiple Roots of Fruiting Body Formation in Amoebozoa.</title>
        <authorList>
            <person name="Hillmann F."/>
            <person name="Forbes G."/>
            <person name="Novohradska S."/>
            <person name="Ferling I."/>
            <person name="Riege K."/>
            <person name="Groth M."/>
            <person name="Westermann M."/>
            <person name="Marz M."/>
            <person name="Spaller T."/>
            <person name="Winckler T."/>
            <person name="Schaap P."/>
            <person name="Glockner G."/>
        </authorList>
    </citation>
    <scope>NUCLEOTIDE SEQUENCE [LARGE SCALE GENOMIC DNA]</scope>
    <source>
        <strain evidence="3 4">Jena</strain>
    </source>
</reference>
<gene>
    <name evidence="3" type="ORF">PROFUN_04107</name>
</gene>
<keyword evidence="1" id="KW-0863">Zinc-finger</keyword>
<dbReference type="PROSITE" id="PS00028">
    <property type="entry name" value="ZINC_FINGER_C2H2_1"/>
    <property type="match status" value="1"/>
</dbReference>
<dbReference type="EMBL" id="MDYQ01000069">
    <property type="protein sequence ID" value="PRP84116.1"/>
    <property type="molecule type" value="Genomic_DNA"/>
</dbReference>
<dbReference type="InterPro" id="IPR013087">
    <property type="entry name" value="Znf_C2H2_type"/>
</dbReference>